<reference evidence="7" key="1">
    <citation type="submission" date="2016-10" db="EMBL/GenBank/DDBJ databases">
        <authorList>
            <person name="de Groot N.N."/>
        </authorList>
    </citation>
    <scope>NUCLEOTIDE SEQUENCE</scope>
</reference>
<sequence length="168" mass="17555">MATTKFKGTDVELLGNEVNVGDKAPEVTVVNSDGLGDVKVGGAQGVKQLIIVVPSLDTGVCATETRNFNAKAAELEGVKTTVVSMDLPFAAGRFCSAEGIDKLTVASDFRNKDFANAYGVLLGGSVLAGVTARAIFVIDENGVVTYKEIVPEITEEPQYDAAIEAAKK</sequence>
<evidence type="ECO:0000256" key="4">
    <source>
        <dbReference type="ARBA" id="ARBA00023157"/>
    </source>
</evidence>
<evidence type="ECO:0000259" key="6">
    <source>
        <dbReference type="PROSITE" id="PS51352"/>
    </source>
</evidence>
<dbReference type="PROSITE" id="PS01265">
    <property type="entry name" value="TPX"/>
    <property type="match status" value="1"/>
</dbReference>
<evidence type="ECO:0000256" key="5">
    <source>
        <dbReference type="ARBA" id="ARBA00023284"/>
    </source>
</evidence>
<evidence type="ECO:0000256" key="2">
    <source>
        <dbReference type="ARBA" id="ARBA00022862"/>
    </source>
</evidence>
<keyword evidence="2" id="KW-0049">Antioxidant</keyword>
<dbReference type="CDD" id="cd03014">
    <property type="entry name" value="PRX_Atyp2cys"/>
    <property type="match status" value="1"/>
</dbReference>
<dbReference type="SUPFAM" id="SSF52833">
    <property type="entry name" value="Thioredoxin-like"/>
    <property type="match status" value="1"/>
</dbReference>
<dbReference type="InterPro" id="IPR002065">
    <property type="entry name" value="TPX"/>
</dbReference>
<dbReference type="InterPro" id="IPR050455">
    <property type="entry name" value="Tpx_Peroxidase_subfamily"/>
</dbReference>
<name>A0A1W1CC89_9ZZZZ</name>
<protein>
    <submittedName>
        <fullName evidence="7">Thiol peroxidase, Tpx-type</fullName>
        <ecNumber evidence="7">1.11.1.15</ecNumber>
    </submittedName>
</protein>
<dbReference type="InterPro" id="IPR036249">
    <property type="entry name" value="Thioredoxin-like_sf"/>
</dbReference>
<dbReference type="PANTHER" id="PTHR43110:SF1">
    <property type="entry name" value="THIOL PEROXIDASE"/>
    <property type="match status" value="1"/>
</dbReference>
<dbReference type="Pfam" id="PF08534">
    <property type="entry name" value="Redoxin"/>
    <property type="match status" value="1"/>
</dbReference>
<evidence type="ECO:0000256" key="1">
    <source>
        <dbReference type="ARBA" id="ARBA00022559"/>
    </source>
</evidence>
<proteinExistence type="inferred from homology"/>
<gene>
    <name evidence="7" type="ORF">MNB_SM-6-1204</name>
</gene>
<dbReference type="GO" id="GO:0008379">
    <property type="term" value="F:thioredoxin peroxidase activity"/>
    <property type="evidence" value="ECO:0007669"/>
    <property type="project" value="InterPro"/>
</dbReference>
<keyword evidence="3 7" id="KW-0560">Oxidoreductase</keyword>
<dbReference type="AlphaFoldDB" id="A0A1W1CC89"/>
<dbReference type="PROSITE" id="PS51352">
    <property type="entry name" value="THIOREDOXIN_2"/>
    <property type="match status" value="1"/>
</dbReference>
<dbReference type="EC" id="1.11.1.15" evidence="7"/>
<dbReference type="EMBL" id="FPHK01000069">
    <property type="protein sequence ID" value="SFV63333.1"/>
    <property type="molecule type" value="Genomic_DNA"/>
</dbReference>
<evidence type="ECO:0000313" key="7">
    <source>
        <dbReference type="EMBL" id="SFV63333.1"/>
    </source>
</evidence>
<dbReference type="HAMAP" id="MF_00269">
    <property type="entry name" value="Tpx"/>
    <property type="match status" value="1"/>
</dbReference>
<dbReference type="PANTHER" id="PTHR43110">
    <property type="entry name" value="THIOL PEROXIDASE"/>
    <property type="match status" value="1"/>
</dbReference>
<keyword evidence="5" id="KW-0676">Redox-active center</keyword>
<keyword evidence="1 7" id="KW-0575">Peroxidase</keyword>
<dbReference type="InterPro" id="IPR013740">
    <property type="entry name" value="Redoxin"/>
</dbReference>
<dbReference type="InterPro" id="IPR018219">
    <property type="entry name" value="Tpx_CS"/>
</dbReference>
<evidence type="ECO:0000256" key="3">
    <source>
        <dbReference type="ARBA" id="ARBA00023002"/>
    </source>
</evidence>
<accession>A0A1W1CC89</accession>
<dbReference type="InterPro" id="IPR013766">
    <property type="entry name" value="Thioredoxin_domain"/>
</dbReference>
<organism evidence="7">
    <name type="scientific">hydrothermal vent metagenome</name>
    <dbReference type="NCBI Taxonomy" id="652676"/>
    <lineage>
        <taxon>unclassified sequences</taxon>
        <taxon>metagenomes</taxon>
        <taxon>ecological metagenomes</taxon>
    </lineage>
</organism>
<feature type="domain" description="Thioredoxin" evidence="6">
    <location>
        <begin position="18"/>
        <end position="168"/>
    </location>
</feature>
<dbReference type="NCBIfam" id="NF001808">
    <property type="entry name" value="PRK00522.1"/>
    <property type="match status" value="1"/>
</dbReference>
<keyword evidence="4" id="KW-1015">Disulfide bond</keyword>
<dbReference type="Gene3D" id="3.40.30.10">
    <property type="entry name" value="Glutaredoxin"/>
    <property type="match status" value="1"/>
</dbReference>